<dbReference type="InterPro" id="IPR052523">
    <property type="entry name" value="Trichothecene_AcTrans"/>
</dbReference>
<dbReference type="EMBL" id="ML977138">
    <property type="protein sequence ID" value="KAF1992033.1"/>
    <property type="molecule type" value="Genomic_DNA"/>
</dbReference>
<evidence type="ECO:0000313" key="2">
    <source>
        <dbReference type="EMBL" id="KAF1992033.1"/>
    </source>
</evidence>
<evidence type="ECO:0000313" key="3">
    <source>
        <dbReference type="Proteomes" id="UP000800041"/>
    </source>
</evidence>
<protein>
    <recommendedName>
        <fullName evidence="1">N-acetyltransferase domain-containing protein</fullName>
    </recommendedName>
</protein>
<reference evidence="2" key="1">
    <citation type="journal article" date="2020" name="Stud. Mycol.">
        <title>101 Dothideomycetes genomes: a test case for predicting lifestyles and emergence of pathogens.</title>
        <authorList>
            <person name="Haridas S."/>
            <person name="Albert R."/>
            <person name="Binder M."/>
            <person name="Bloem J."/>
            <person name="Labutti K."/>
            <person name="Salamov A."/>
            <person name="Andreopoulos B."/>
            <person name="Baker S."/>
            <person name="Barry K."/>
            <person name="Bills G."/>
            <person name="Bluhm B."/>
            <person name="Cannon C."/>
            <person name="Castanera R."/>
            <person name="Culley D."/>
            <person name="Daum C."/>
            <person name="Ezra D."/>
            <person name="Gonzalez J."/>
            <person name="Henrissat B."/>
            <person name="Kuo A."/>
            <person name="Liang C."/>
            <person name="Lipzen A."/>
            <person name="Lutzoni F."/>
            <person name="Magnuson J."/>
            <person name="Mondo S."/>
            <person name="Nolan M."/>
            <person name="Ohm R."/>
            <person name="Pangilinan J."/>
            <person name="Park H.-J."/>
            <person name="Ramirez L."/>
            <person name="Alfaro M."/>
            <person name="Sun H."/>
            <person name="Tritt A."/>
            <person name="Yoshinaga Y."/>
            <person name="Zwiers L.-H."/>
            <person name="Turgeon B."/>
            <person name="Goodwin S."/>
            <person name="Spatafora J."/>
            <person name="Crous P."/>
            <person name="Grigoriev I."/>
        </authorList>
    </citation>
    <scope>NUCLEOTIDE SEQUENCE</scope>
    <source>
        <strain evidence="2">CBS 113979</strain>
    </source>
</reference>
<accession>A0A6G1HFS7</accession>
<dbReference type="InterPro" id="IPR000182">
    <property type="entry name" value="GNAT_dom"/>
</dbReference>
<dbReference type="CDD" id="cd04301">
    <property type="entry name" value="NAT_SF"/>
    <property type="match status" value="1"/>
</dbReference>
<dbReference type="Proteomes" id="UP000800041">
    <property type="component" value="Unassembled WGS sequence"/>
</dbReference>
<dbReference type="OrthoDB" id="2832510at2759"/>
<dbReference type="SUPFAM" id="SSF55729">
    <property type="entry name" value="Acyl-CoA N-acyltransferases (Nat)"/>
    <property type="match status" value="1"/>
</dbReference>
<organism evidence="2 3">
    <name type="scientific">Aulographum hederae CBS 113979</name>
    <dbReference type="NCBI Taxonomy" id="1176131"/>
    <lineage>
        <taxon>Eukaryota</taxon>
        <taxon>Fungi</taxon>
        <taxon>Dikarya</taxon>
        <taxon>Ascomycota</taxon>
        <taxon>Pezizomycotina</taxon>
        <taxon>Dothideomycetes</taxon>
        <taxon>Pleosporomycetidae</taxon>
        <taxon>Aulographales</taxon>
        <taxon>Aulographaceae</taxon>
    </lineage>
</organism>
<dbReference type="AlphaFoldDB" id="A0A6G1HFS7"/>
<dbReference type="InterPro" id="IPR016181">
    <property type="entry name" value="Acyl_CoA_acyltransferase"/>
</dbReference>
<dbReference type="GO" id="GO:0016747">
    <property type="term" value="F:acyltransferase activity, transferring groups other than amino-acyl groups"/>
    <property type="evidence" value="ECO:0007669"/>
    <property type="project" value="InterPro"/>
</dbReference>
<dbReference type="PROSITE" id="PS51186">
    <property type="entry name" value="GNAT"/>
    <property type="match status" value="1"/>
</dbReference>
<proteinExistence type="predicted"/>
<feature type="domain" description="N-acetyltransferase" evidence="1">
    <location>
        <begin position="95"/>
        <end position="225"/>
    </location>
</feature>
<evidence type="ECO:0000259" key="1">
    <source>
        <dbReference type="PROSITE" id="PS51186"/>
    </source>
</evidence>
<gene>
    <name evidence="2" type="ORF">K402DRAFT_388607</name>
</gene>
<dbReference type="Pfam" id="PF00583">
    <property type="entry name" value="Acetyltransf_1"/>
    <property type="match status" value="1"/>
</dbReference>
<sequence>MDIQYSPATVGYARDMCDCGRRAFENDLLDHALFPRHLQDVTNEEAIYKFRLERIRKRLENPRWRYLLATTDSGDGRPKVVGYSGWLAPLKGSEQDVNLARNQDEPEAKPEDTEDFPPGLDVDVYKHVMKIIEDTKKEILGKDENNVWNLASLAVDPDFNGRRIASNLVKWGLDQADEDQLPAYLESTPAAVGVYKRSGFKALKKLKVIKDNETHLLTVMIRKPN</sequence>
<dbReference type="Gene3D" id="3.40.630.30">
    <property type="match status" value="1"/>
</dbReference>
<dbReference type="PANTHER" id="PTHR42791:SF2">
    <property type="entry name" value="N-ACETYLTRANSFERASE DOMAIN-CONTAINING PROTEIN"/>
    <property type="match status" value="1"/>
</dbReference>
<dbReference type="PANTHER" id="PTHR42791">
    <property type="entry name" value="GNAT FAMILY ACETYLTRANSFERASE"/>
    <property type="match status" value="1"/>
</dbReference>
<keyword evidence="3" id="KW-1185">Reference proteome</keyword>
<name>A0A6G1HFS7_9PEZI</name>